<reference evidence="3 4" key="1">
    <citation type="submission" date="2018-04" db="EMBL/GenBank/DDBJ databases">
        <authorList>
            <person name="Zhang X."/>
            <person name="Yuan J."/>
            <person name="Li F."/>
            <person name="Xiang J."/>
        </authorList>
    </citation>
    <scope>NUCLEOTIDE SEQUENCE [LARGE SCALE GENOMIC DNA]</scope>
    <source>
        <tissue evidence="3">Muscle</tissue>
    </source>
</reference>
<feature type="compositionally biased region" description="Low complexity" evidence="1">
    <location>
        <begin position="1200"/>
        <end position="1212"/>
    </location>
</feature>
<accession>A0A423TYL3</accession>
<evidence type="ECO:0000259" key="2">
    <source>
        <dbReference type="PROSITE" id="PS50837"/>
    </source>
</evidence>
<dbReference type="PANTHER" id="PTHR46312:SF2">
    <property type="entry name" value="NUCLEOTIDE-BINDING OLIGOMERIZATION DOMAIN-CONTAINING PROTEIN 2-LIKE"/>
    <property type="match status" value="1"/>
</dbReference>
<dbReference type="Pfam" id="PF05729">
    <property type="entry name" value="NACHT"/>
    <property type="match status" value="1"/>
</dbReference>
<comment type="caution">
    <text evidence="3">The sequence shown here is derived from an EMBL/GenBank/DDBJ whole genome shotgun (WGS) entry which is preliminary data.</text>
</comment>
<reference evidence="3 4" key="2">
    <citation type="submission" date="2019-01" db="EMBL/GenBank/DDBJ databases">
        <title>The decoding of complex shrimp genome reveals the adaptation for benthos swimmer, frequently molting mechanism and breeding impact on genome.</title>
        <authorList>
            <person name="Sun Y."/>
            <person name="Gao Y."/>
            <person name="Yu Y."/>
        </authorList>
    </citation>
    <scope>NUCLEOTIDE SEQUENCE [LARGE SCALE GENOMIC DNA]</scope>
    <source>
        <tissue evidence="3">Muscle</tissue>
    </source>
</reference>
<dbReference type="PANTHER" id="PTHR46312">
    <property type="entry name" value="NACHT DOMAIN-CONTAINING PROTEIN"/>
    <property type="match status" value="1"/>
</dbReference>
<feature type="compositionally biased region" description="Pro residues" evidence="1">
    <location>
        <begin position="1103"/>
        <end position="1112"/>
    </location>
</feature>
<protein>
    <recommendedName>
        <fullName evidence="2">NACHT domain-containing protein</fullName>
    </recommendedName>
</protein>
<feature type="region of interest" description="Disordered" evidence="1">
    <location>
        <begin position="1290"/>
        <end position="1326"/>
    </location>
</feature>
<evidence type="ECO:0000313" key="3">
    <source>
        <dbReference type="EMBL" id="ROT81547.1"/>
    </source>
</evidence>
<dbReference type="EMBL" id="QCYY01000957">
    <property type="protein sequence ID" value="ROT81547.1"/>
    <property type="molecule type" value="Genomic_DNA"/>
</dbReference>
<evidence type="ECO:0000256" key="1">
    <source>
        <dbReference type="SAM" id="MobiDB-lite"/>
    </source>
</evidence>
<organism evidence="3 4">
    <name type="scientific">Penaeus vannamei</name>
    <name type="common">Whiteleg shrimp</name>
    <name type="synonym">Litopenaeus vannamei</name>
    <dbReference type="NCBI Taxonomy" id="6689"/>
    <lineage>
        <taxon>Eukaryota</taxon>
        <taxon>Metazoa</taxon>
        <taxon>Ecdysozoa</taxon>
        <taxon>Arthropoda</taxon>
        <taxon>Crustacea</taxon>
        <taxon>Multicrustacea</taxon>
        <taxon>Malacostraca</taxon>
        <taxon>Eumalacostraca</taxon>
        <taxon>Eucarida</taxon>
        <taxon>Decapoda</taxon>
        <taxon>Dendrobranchiata</taxon>
        <taxon>Penaeoidea</taxon>
        <taxon>Penaeidae</taxon>
        <taxon>Penaeus</taxon>
    </lineage>
</organism>
<dbReference type="PROSITE" id="PS50837">
    <property type="entry name" value="NACHT"/>
    <property type="match status" value="1"/>
</dbReference>
<proteinExistence type="predicted"/>
<evidence type="ECO:0000313" key="4">
    <source>
        <dbReference type="Proteomes" id="UP000283509"/>
    </source>
</evidence>
<dbReference type="InterPro" id="IPR027417">
    <property type="entry name" value="P-loop_NTPase"/>
</dbReference>
<gene>
    <name evidence="3" type="ORF">C7M84_025293</name>
</gene>
<feature type="domain" description="NACHT" evidence="2">
    <location>
        <begin position="299"/>
        <end position="418"/>
    </location>
</feature>
<sequence>MALTRLSTGIQQEDHNTFRLYKAHRGPARCVMLTILNWGCQKAPEVTYEDYLLQNLGFSSKKYKTIFDGAQREKLKCHSRGDEFDITLLYKLIQNTCAGVAPASDSVWTSEDFSRLEFLVNYIKNSRNNLAHNDHEISNSEIVRRLEKLRDVLVTTLKAGRDLYCVQQSEVDALIKQVSDAITAIREHPFAQTDVLQYQNDLLFEDLREIMSTDGAKEVAKIFSRNNLLNLNPVSFISGGDCHLKVDRVFIDIQIYSVESGERKAIDYRDILVYSHETNNYPDDHSINSSQQSIQAKRVIHLVEGDPGSGKTTLLKFIMSDWKKQTNIIKELSDYHLVLYFECLNPYKDSLADFLVSQMPLTSTRFHKSDLVRCLLGLKVLLLIDGLDELNSASKRFFKEIIHVKRNSDISVICTTRSEKLKEISGMISSDLTINYFKLLGIPSNKRGKFVQQYHEELKRRGMSAGNTDSIVQYVENAPQQLNDFFVYPLNLVLFTYLWATRPESVNAVTSVTVLYAEVHSLIVEKLHRRLLDDPDIDYIPSEEIKGRCEQFLDVLYQFSFATLSCNMLYLDQEHVNRLLEVCSETGLAAKHMMSSFLVVELTSSGEQYVERHRFPHKGIQEFYGAQHILSIISNENLAKNRAQVLEALEKCLSKFHISSYEKQEIASWASELSERKRISTLLGKTCPVRFQEKGKYTNLLQHLVGLLRYQTSYLLLHYAEEIVGLLNDSGDLFFDQWADLLKKTDYDALVAKEVARFVCQISWIVRDDQERAAATLIAHRCPRVLSIELFKEPKDLPHLADLLGSAFAQGCEIRLHLHSHWREPKSGSSDGILRALQRSSLNETQEWEYYLEHTWKKSLTQFTGRATSPAVLASLVDTIEELRVAVRTDDEALDWSVCISTCDVFVRLKWIGGIRPSHLPAGVHVAGAGVDPALLCTLPSCADVEYGVISFPEGSLTSKGVEALAKRFYEEKIKVREVLMTCDLEGDVVASFSILVGCHVVQCQGAEIWTREPAPTPEPEYEDYISFNAAGGGVSNDRTQETAAGTEEHLYETFVQVDGSIGSDREESIYETISYDHQPLPFAPHKTDYVPLVPPRATKQPLPLPPRPRQPLPSKYYNLSSELQQRPPMPIPTKLQPDSLSGSLPPKPTLRLPPRQPLKPSVKTRRFKTPRPPMPLPLKPQETQAPKSRRKPPHSSANASKPPQAQAPMASQQVMYPAPVHPWSPAQPPHTVQLLPLCTWPLMADLQWTSWGMPIQRLMPMAPMLQPCISWGMQWGPPGGSLSTITGPALQHPGVQISPPPSASNGWGVHADQNDEDSLYENLDN</sequence>
<feature type="compositionally biased region" description="Acidic residues" evidence="1">
    <location>
        <begin position="1315"/>
        <end position="1326"/>
    </location>
</feature>
<dbReference type="Proteomes" id="UP000283509">
    <property type="component" value="Unassembled WGS sequence"/>
</dbReference>
<dbReference type="SUPFAM" id="SSF52540">
    <property type="entry name" value="P-loop containing nucleoside triphosphate hydrolases"/>
    <property type="match status" value="1"/>
</dbReference>
<keyword evidence="4" id="KW-1185">Reference proteome</keyword>
<dbReference type="OrthoDB" id="6377406at2759"/>
<dbReference type="Gene3D" id="3.40.50.300">
    <property type="entry name" value="P-loop containing nucleotide triphosphate hydrolases"/>
    <property type="match status" value="1"/>
</dbReference>
<feature type="region of interest" description="Disordered" evidence="1">
    <location>
        <begin position="1087"/>
        <end position="1212"/>
    </location>
</feature>
<dbReference type="InterPro" id="IPR007111">
    <property type="entry name" value="NACHT_NTPase"/>
</dbReference>
<name>A0A423TYL3_PENVA</name>